<dbReference type="InterPro" id="IPR007052">
    <property type="entry name" value="CS_dom"/>
</dbReference>
<dbReference type="Gene3D" id="1.25.40.10">
    <property type="entry name" value="Tetratricopeptide repeat domain"/>
    <property type="match status" value="1"/>
</dbReference>
<dbReference type="InterPro" id="IPR008978">
    <property type="entry name" value="HSP20-like_chaperone"/>
</dbReference>
<evidence type="ECO:0000313" key="6">
    <source>
        <dbReference type="Proteomes" id="UP000266841"/>
    </source>
</evidence>
<dbReference type="Pfam" id="PF04969">
    <property type="entry name" value="CS"/>
    <property type="match status" value="1"/>
</dbReference>
<dbReference type="SUPFAM" id="SSF49764">
    <property type="entry name" value="HSP20-like chaperones"/>
    <property type="match status" value="1"/>
</dbReference>
<dbReference type="PANTHER" id="PTHR45862">
    <property type="entry name" value="PROTEIN SGT1 HOMOLOG"/>
    <property type="match status" value="1"/>
</dbReference>
<dbReference type="Proteomes" id="UP000266841">
    <property type="component" value="Unassembled WGS sequence"/>
</dbReference>
<dbReference type="InterPro" id="IPR044563">
    <property type="entry name" value="Sgt1-like"/>
</dbReference>
<feature type="region of interest" description="Disordered" evidence="2">
    <location>
        <begin position="33"/>
        <end position="52"/>
    </location>
</feature>
<feature type="region of interest" description="Disordered" evidence="2">
    <location>
        <begin position="201"/>
        <end position="269"/>
    </location>
</feature>
<feature type="domain" description="SGS" evidence="3">
    <location>
        <begin position="420"/>
        <end position="512"/>
    </location>
</feature>
<evidence type="ECO:0000259" key="3">
    <source>
        <dbReference type="PROSITE" id="PS51048"/>
    </source>
</evidence>
<proteinExistence type="inferred from homology"/>
<organism evidence="5 6">
    <name type="scientific">Thalassiosira oceanica</name>
    <name type="common">Marine diatom</name>
    <dbReference type="NCBI Taxonomy" id="159749"/>
    <lineage>
        <taxon>Eukaryota</taxon>
        <taxon>Sar</taxon>
        <taxon>Stramenopiles</taxon>
        <taxon>Ochrophyta</taxon>
        <taxon>Bacillariophyta</taxon>
        <taxon>Coscinodiscophyceae</taxon>
        <taxon>Thalassiosirophycidae</taxon>
        <taxon>Thalassiosirales</taxon>
        <taxon>Thalassiosiraceae</taxon>
        <taxon>Thalassiosira</taxon>
    </lineage>
</organism>
<protein>
    <recommendedName>
        <fullName evidence="7">CS domain-containing protein</fullName>
    </recommendedName>
</protein>
<dbReference type="InterPro" id="IPR011990">
    <property type="entry name" value="TPR-like_helical_dom_sf"/>
</dbReference>
<dbReference type="OrthoDB" id="1898560at2759"/>
<accession>K0SIY7</accession>
<evidence type="ECO:0000256" key="2">
    <source>
        <dbReference type="SAM" id="MobiDB-lite"/>
    </source>
</evidence>
<feature type="region of interest" description="Disordered" evidence="2">
    <location>
        <begin position="372"/>
        <end position="424"/>
    </location>
</feature>
<dbReference type="CDD" id="cd06463">
    <property type="entry name" value="p23_like"/>
    <property type="match status" value="1"/>
</dbReference>
<dbReference type="Pfam" id="PF05002">
    <property type="entry name" value="SGS"/>
    <property type="match status" value="2"/>
</dbReference>
<feature type="region of interest" description="Disordered" evidence="2">
    <location>
        <begin position="515"/>
        <end position="547"/>
    </location>
</feature>
<evidence type="ECO:0000259" key="4">
    <source>
        <dbReference type="PROSITE" id="PS51203"/>
    </source>
</evidence>
<comment type="similarity">
    <text evidence="1">Belongs to the SGT1 family.</text>
</comment>
<dbReference type="InterPro" id="IPR007699">
    <property type="entry name" value="SGS_dom"/>
</dbReference>
<dbReference type="AlphaFoldDB" id="K0SIY7"/>
<dbReference type="GO" id="GO:0051087">
    <property type="term" value="F:protein-folding chaperone binding"/>
    <property type="evidence" value="ECO:0007669"/>
    <property type="project" value="InterPro"/>
</dbReference>
<dbReference type="Gene3D" id="2.60.40.790">
    <property type="match status" value="1"/>
</dbReference>
<feature type="domain" description="CS" evidence="4">
    <location>
        <begin position="273"/>
        <end position="367"/>
    </location>
</feature>
<feature type="compositionally biased region" description="Low complexity" evidence="2">
    <location>
        <begin position="238"/>
        <end position="248"/>
    </location>
</feature>
<evidence type="ECO:0000313" key="5">
    <source>
        <dbReference type="EMBL" id="EJK66168.1"/>
    </source>
</evidence>
<reference evidence="5 6" key="1">
    <citation type="journal article" date="2012" name="Genome Biol.">
        <title>Genome and low-iron response of an oceanic diatom adapted to chronic iron limitation.</title>
        <authorList>
            <person name="Lommer M."/>
            <person name="Specht M."/>
            <person name="Roy A.S."/>
            <person name="Kraemer L."/>
            <person name="Andreson R."/>
            <person name="Gutowska M.A."/>
            <person name="Wolf J."/>
            <person name="Bergner S.V."/>
            <person name="Schilhabel M.B."/>
            <person name="Klostermeier U.C."/>
            <person name="Beiko R.G."/>
            <person name="Rosenstiel P."/>
            <person name="Hippler M."/>
            <person name="Laroche J."/>
        </authorList>
    </citation>
    <scope>NUCLEOTIDE SEQUENCE [LARGE SCALE GENOMIC DNA]</scope>
    <source>
        <strain evidence="5 6">CCMP1005</strain>
    </source>
</reference>
<comment type="caution">
    <text evidence="5">The sequence shown here is derived from an EMBL/GenBank/DDBJ whole genome shotgun (WGS) entry which is preliminary data.</text>
</comment>
<gene>
    <name evidence="5" type="ORF">THAOC_12926</name>
</gene>
<dbReference type="PROSITE" id="PS51203">
    <property type="entry name" value="CS"/>
    <property type="match status" value="1"/>
</dbReference>
<keyword evidence="6" id="KW-1185">Reference proteome</keyword>
<dbReference type="EMBL" id="AGNL01015229">
    <property type="protein sequence ID" value="EJK66168.1"/>
    <property type="molecule type" value="Genomic_DNA"/>
</dbReference>
<dbReference type="PROSITE" id="PS51048">
    <property type="entry name" value="SGS"/>
    <property type="match status" value="1"/>
</dbReference>
<dbReference type="eggNOG" id="KOG1309">
    <property type="taxonomic scope" value="Eukaryota"/>
</dbReference>
<sequence length="547" mass="61459">MSAFESLAEGDSLYFDGDIEGAVDRYTVAVCSTDPRKAPAENEDTPGRPSNKVTRFRSFSHRSEAYLAQKKYPHAYNDANSALSLFPPSDTIEESGGLRPDELPLAHHRIARASIELARNNYSISARSRTGRVAFSKLSSQFGARMGETEMGDEVWCLCNHHAREHLDQATTLAALIEDDRTKERLLTKFCKSLRILDGEEEEEEEELKIEEVKEPPKPMLNTAPPVPSEPSPKKSRPASSSKSSRPSSLPPEPSNHPASKKECSPVDRGVMAGRPKYQYYQDQTWMKIQILEPNVEPENLSVDFTCDDICVKIKKLENGTLVEYVVVYGDLYEEVVPEKCKSIIKAEKVLIKLKKKDGKIEWNNLLDESKNGDRKKSRVEKRTGNVPEAAPAADVNENAEVSDAGGRQEAAIPTIDTSNVKNRPYASHRDWDAIDRNLKAEEEAEKPEGDEALNKLFQQIYRNSNEDTRRAMVKHADQVRSVFFDCFSFSLSKVVLTAILASSGGTCLSTNWEEVEKTDYESERQAPKGMEWKNYEGDKLPMKDDD</sequence>
<evidence type="ECO:0000256" key="1">
    <source>
        <dbReference type="ARBA" id="ARBA00008509"/>
    </source>
</evidence>
<dbReference type="SUPFAM" id="SSF48452">
    <property type="entry name" value="TPR-like"/>
    <property type="match status" value="1"/>
</dbReference>
<evidence type="ECO:0008006" key="7">
    <source>
        <dbReference type="Google" id="ProtNLM"/>
    </source>
</evidence>
<name>K0SIY7_THAOC</name>